<sequence>MNIIIIIIIINNNNNNNIFIIFNNIARYLEDLEGDESRGLERWFYTDYLNQRKGRRARRRDQAKALADASSDGIDLDEELDRAEEEASAADPNFLSLDNPIVVATVSLALFTAFAALQGKA</sequence>
<dbReference type="Proteomes" id="UP000316726">
    <property type="component" value="Chromosome 10"/>
</dbReference>
<evidence type="ECO:0000313" key="1">
    <source>
        <dbReference type="EMBL" id="QDZ23288.1"/>
    </source>
</evidence>
<evidence type="ECO:0000313" key="2">
    <source>
        <dbReference type="Proteomes" id="UP000316726"/>
    </source>
</evidence>
<name>A0A5B8MRD4_9CHLO</name>
<keyword evidence="2" id="KW-1185">Reference proteome</keyword>
<accession>A0A5B8MRD4</accession>
<reference evidence="1 2" key="1">
    <citation type="submission" date="2018-07" db="EMBL/GenBank/DDBJ databases">
        <title>The complete nuclear genome of the prasinophyte Chloropicon primus (CCMP1205).</title>
        <authorList>
            <person name="Pombert J.-F."/>
            <person name="Otis C."/>
            <person name="Turmel M."/>
            <person name="Lemieux C."/>
        </authorList>
    </citation>
    <scope>NUCLEOTIDE SEQUENCE [LARGE SCALE GENOMIC DNA]</scope>
    <source>
        <strain evidence="1 2">CCMP1205</strain>
    </source>
</reference>
<dbReference type="EMBL" id="CP031043">
    <property type="protein sequence ID" value="QDZ23288.1"/>
    <property type="molecule type" value="Genomic_DNA"/>
</dbReference>
<dbReference type="OrthoDB" id="43106at2759"/>
<proteinExistence type="predicted"/>
<dbReference type="AlphaFoldDB" id="A0A5B8MRD4"/>
<gene>
    <name evidence="1" type="ORF">A3770_10p58060</name>
</gene>
<protein>
    <submittedName>
        <fullName evidence="1">Uncharacterized protein</fullName>
    </submittedName>
</protein>
<organism evidence="1 2">
    <name type="scientific">Chloropicon primus</name>
    <dbReference type="NCBI Taxonomy" id="1764295"/>
    <lineage>
        <taxon>Eukaryota</taxon>
        <taxon>Viridiplantae</taxon>
        <taxon>Chlorophyta</taxon>
        <taxon>Chloropicophyceae</taxon>
        <taxon>Chloropicales</taxon>
        <taxon>Chloropicaceae</taxon>
        <taxon>Chloropicon</taxon>
    </lineage>
</organism>